<dbReference type="CDD" id="cd00143">
    <property type="entry name" value="PP2Cc"/>
    <property type="match status" value="1"/>
</dbReference>
<dbReference type="STRING" id="1095629.A0A0C9XKF1"/>
<proteinExistence type="predicted"/>
<dbReference type="OrthoDB" id="420076at2759"/>
<reference evidence="2 3" key="1">
    <citation type="submission" date="2014-04" db="EMBL/GenBank/DDBJ databases">
        <authorList>
            <consortium name="DOE Joint Genome Institute"/>
            <person name="Kuo A."/>
            <person name="Kohler A."/>
            <person name="Nagy L.G."/>
            <person name="Floudas D."/>
            <person name="Copeland A."/>
            <person name="Barry K.W."/>
            <person name="Cichocki N."/>
            <person name="Veneault-Fourrey C."/>
            <person name="LaButti K."/>
            <person name="Lindquist E.A."/>
            <person name="Lipzen A."/>
            <person name="Lundell T."/>
            <person name="Morin E."/>
            <person name="Murat C."/>
            <person name="Sun H."/>
            <person name="Tunlid A."/>
            <person name="Henrissat B."/>
            <person name="Grigoriev I.V."/>
            <person name="Hibbett D.S."/>
            <person name="Martin F."/>
            <person name="Nordberg H.P."/>
            <person name="Cantor M.N."/>
            <person name="Hua S.X."/>
        </authorList>
    </citation>
    <scope>NUCLEOTIDE SEQUENCE [LARGE SCALE GENOMIC DNA]</scope>
    <source>
        <strain evidence="2 3">LaAM-08-1</strain>
    </source>
</reference>
<dbReference type="Proteomes" id="UP000054477">
    <property type="component" value="Unassembled WGS sequence"/>
</dbReference>
<organism evidence="2 3">
    <name type="scientific">Laccaria amethystina LaAM-08-1</name>
    <dbReference type="NCBI Taxonomy" id="1095629"/>
    <lineage>
        <taxon>Eukaryota</taxon>
        <taxon>Fungi</taxon>
        <taxon>Dikarya</taxon>
        <taxon>Basidiomycota</taxon>
        <taxon>Agaricomycotina</taxon>
        <taxon>Agaricomycetes</taxon>
        <taxon>Agaricomycetidae</taxon>
        <taxon>Agaricales</taxon>
        <taxon>Agaricineae</taxon>
        <taxon>Hydnangiaceae</taxon>
        <taxon>Laccaria</taxon>
    </lineage>
</organism>
<dbReference type="GO" id="GO:0004741">
    <property type="term" value="F:[pyruvate dehydrogenase (acetyl-transferring)]-phosphatase activity"/>
    <property type="evidence" value="ECO:0007669"/>
    <property type="project" value="TreeGrafter"/>
</dbReference>
<dbReference type="Gene3D" id="3.60.40.10">
    <property type="entry name" value="PPM-type phosphatase domain"/>
    <property type="match status" value="1"/>
</dbReference>
<dbReference type="InterPro" id="IPR015655">
    <property type="entry name" value="PP2C"/>
</dbReference>
<dbReference type="PANTHER" id="PTHR13832">
    <property type="entry name" value="PROTEIN PHOSPHATASE 2C"/>
    <property type="match status" value="1"/>
</dbReference>
<dbReference type="PROSITE" id="PS51746">
    <property type="entry name" value="PPM_2"/>
    <property type="match status" value="1"/>
</dbReference>
<dbReference type="EMBL" id="KN838678">
    <property type="protein sequence ID" value="KIJ98041.1"/>
    <property type="molecule type" value="Genomic_DNA"/>
</dbReference>
<name>A0A0C9XKF1_9AGAR</name>
<protein>
    <recommendedName>
        <fullName evidence="1">PPM-type phosphatase domain-containing protein</fullName>
    </recommendedName>
</protein>
<dbReference type="Pfam" id="PF00481">
    <property type="entry name" value="PP2C"/>
    <property type="match status" value="2"/>
</dbReference>
<sequence length="495" mass="53608">MSKLFWRASGLFRPPVASLTVLGVLGTIYHATGVAHADNNGALEENSAYLGVSQTTSRRRKPIEPFPLGKNRDVIWTHPQASAFSATVEGDTGIARIDSLALSNKGWMEDFVALKSVSVSGVTKDALSTNWSLVSLTNGFGGSSMSLELSKMINDAVLGGLISNLHEYVKPNSETEFTDIETSPYPTEPYEEAVNRVIKGYFVAIDTALTEDFLKEAFSSGKKTPAIRSQSVALSGCSALLSLYDSSTKELRIALTGDSRAILGRPLKNKDGCKSYEVHVLTADQTILPSAPHASVISQAKLPHPVSRAFGVASLKWGREIQQRLHEEYLGDRPFLPTTTTTEPPYITAEPEITSISIKPGDFLVLGSAGLWKSLTNEEIVGLLGVWVDRGMINADTNVVGRLSSPEVLNPRDLPVAGRSAKVVQGDSDDGTTMYRRWRTKKQFVCVDHNAALHLARNALGGANQDLTAALLSMSPPRAAWFRDNISATIVFFDD</sequence>
<evidence type="ECO:0000313" key="2">
    <source>
        <dbReference type="EMBL" id="KIJ98041.1"/>
    </source>
</evidence>
<dbReference type="HOGENOM" id="CLU_021928_1_0_1"/>
<feature type="domain" description="PPM-type phosphatase" evidence="1">
    <location>
        <begin position="111"/>
        <end position="493"/>
    </location>
</feature>
<dbReference type="AlphaFoldDB" id="A0A0C9XKF1"/>
<reference evidence="3" key="2">
    <citation type="submission" date="2015-01" db="EMBL/GenBank/DDBJ databases">
        <title>Evolutionary Origins and Diversification of the Mycorrhizal Mutualists.</title>
        <authorList>
            <consortium name="DOE Joint Genome Institute"/>
            <consortium name="Mycorrhizal Genomics Consortium"/>
            <person name="Kohler A."/>
            <person name="Kuo A."/>
            <person name="Nagy L.G."/>
            <person name="Floudas D."/>
            <person name="Copeland A."/>
            <person name="Barry K.W."/>
            <person name="Cichocki N."/>
            <person name="Veneault-Fourrey C."/>
            <person name="LaButti K."/>
            <person name="Lindquist E.A."/>
            <person name="Lipzen A."/>
            <person name="Lundell T."/>
            <person name="Morin E."/>
            <person name="Murat C."/>
            <person name="Riley R."/>
            <person name="Ohm R."/>
            <person name="Sun H."/>
            <person name="Tunlid A."/>
            <person name="Henrissat B."/>
            <person name="Grigoriev I.V."/>
            <person name="Hibbett D.S."/>
            <person name="Martin F."/>
        </authorList>
    </citation>
    <scope>NUCLEOTIDE SEQUENCE [LARGE SCALE GENOMIC DNA]</scope>
    <source>
        <strain evidence="3">LaAM-08-1</strain>
    </source>
</reference>
<dbReference type="SUPFAM" id="SSF81606">
    <property type="entry name" value="PP2C-like"/>
    <property type="match status" value="1"/>
</dbReference>
<gene>
    <name evidence="2" type="ORF">K443DRAFT_123857</name>
</gene>
<dbReference type="SMART" id="SM00332">
    <property type="entry name" value="PP2Cc"/>
    <property type="match status" value="1"/>
</dbReference>
<dbReference type="GO" id="GO:0005739">
    <property type="term" value="C:mitochondrion"/>
    <property type="evidence" value="ECO:0007669"/>
    <property type="project" value="TreeGrafter"/>
</dbReference>
<dbReference type="PANTHER" id="PTHR13832:SF792">
    <property type="entry name" value="GM14286P"/>
    <property type="match status" value="1"/>
</dbReference>
<dbReference type="InterPro" id="IPR001932">
    <property type="entry name" value="PPM-type_phosphatase-like_dom"/>
</dbReference>
<accession>A0A0C9XKF1</accession>
<evidence type="ECO:0000313" key="3">
    <source>
        <dbReference type="Proteomes" id="UP000054477"/>
    </source>
</evidence>
<evidence type="ECO:0000259" key="1">
    <source>
        <dbReference type="PROSITE" id="PS51746"/>
    </source>
</evidence>
<dbReference type="InterPro" id="IPR036457">
    <property type="entry name" value="PPM-type-like_dom_sf"/>
</dbReference>
<keyword evidence="3" id="KW-1185">Reference proteome</keyword>